<protein>
    <submittedName>
        <fullName evidence="2">Uncharacterized protein</fullName>
    </submittedName>
</protein>
<feature type="compositionally biased region" description="Polar residues" evidence="1">
    <location>
        <begin position="1"/>
        <end position="11"/>
    </location>
</feature>
<dbReference type="KEGG" id="req:REQ_23550"/>
<dbReference type="AlphaFoldDB" id="A0A3S5Y762"/>
<proteinExistence type="predicted"/>
<sequence>MARDSMASNRSPRCDVSMDGSKTDGRDWDERGLRMVPDVDAGQWIVDRVHCFDHTIASLLPPHFPAYARIFHPAAMADDRPVRWSEVAAANGTTAHPVMEWGSIVRAWDLPNQLGVWDDEPSRGSLPPATARALAAILRRFTGTPEMCWFAHWEGSGHICAPSDYRRLRMPARDMILFAGPLDMADTQFGATQQFPTGMSAHLWWPDDHAWCVATDIDLMSTYLGASAECVAAVLAGQDLEAFPVCADQRLTWDSDTVNPLPSEPYG</sequence>
<gene>
    <name evidence="2" type="ordered locus">REQ_23550</name>
</gene>
<evidence type="ECO:0000313" key="3">
    <source>
        <dbReference type="Proteomes" id="UP000006892"/>
    </source>
</evidence>
<reference evidence="2" key="1">
    <citation type="journal article" date="2010" name="PLoS Genet.">
        <title>The genome of a pathogenic rhodococcus: cooptive virulence underpinned by key gene acquisitions.</title>
        <authorList>
            <person name="Letek M."/>
            <person name="Gonzalez P."/>
            <person name="Macarthur I."/>
            <person name="Rodriguez H."/>
            <person name="Freeman T.C."/>
            <person name="Valero-Rello A."/>
            <person name="Blanco M."/>
            <person name="Buckley T."/>
            <person name="Cherevach I."/>
            <person name="Fahey R."/>
            <person name="Hapeshi A."/>
            <person name="Holdstock J."/>
            <person name="Leadon D."/>
            <person name="Navas J."/>
            <person name="Ocampo A."/>
            <person name="Quail M.A."/>
            <person name="Sanders M."/>
            <person name="Scortti M.M."/>
            <person name="Prescott J.F."/>
            <person name="Fogarty U."/>
            <person name="Meijer W.G."/>
            <person name="Parkhill J."/>
            <person name="Bentley S.D."/>
            <person name="Vazquez-Boland J.A."/>
        </authorList>
    </citation>
    <scope>NUCLEOTIDE SEQUENCE [LARGE SCALE GENOMIC DNA]</scope>
    <source>
        <strain evidence="2 3">103S</strain>
    </source>
</reference>
<evidence type="ECO:0000313" key="2">
    <source>
        <dbReference type="EMBL" id="CBH48399.1"/>
    </source>
</evidence>
<dbReference type="Proteomes" id="UP001154400">
    <property type="component" value="Chromosome"/>
</dbReference>
<dbReference type="EMBL" id="FN563149">
    <property type="protein sequence ID" value="CBH48399.1"/>
    <property type="molecule type" value="Genomic_DNA"/>
</dbReference>
<accession>A0A3S5Y762</accession>
<evidence type="ECO:0000256" key="1">
    <source>
        <dbReference type="SAM" id="MobiDB-lite"/>
    </source>
</evidence>
<organism evidence="2">
    <name type="scientific">Rhodococcus hoagii (strain 103S)</name>
    <name type="common">Rhodococcus equi</name>
    <dbReference type="NCBI Taxonomy" id="685727"/>
    <lineage>
        <taxon>Bacteria</taxon>
        <taxon>Bacillati</taxon>
        <taxon>Actinomycetota</taxon>
        <taxon>Actinomycetes</taxon>
        <taxon>Mycobacteriales</taxon>
        <taxon>Nocardiaceae</taxon>
        <taxon>Prescottella</taxon>
    </lineage>
</organism>
<name>A0A3S5Y762_RHOH1</name>
<feature type="region of interest" description="Disordered" evidence="1">
    <location>
        <begin position="1"/>
        <end position="29"/>
    </location>
</feature>